<dbReference type="EMBL" id="ABJK02000022">
    <property type="protein sequence ID" value="EDT47007.1"/>
    <property type="molecule type" value="Genomic_DNA"/>
</dbReference>
<evidence type="ECO:0000313" key="1">
    <source>
        <dbReference type="EMBL" id="EDT47007.1"/>
    </source>
</evidence>
<protein>
    <recommendedName>
        <fullName evidence="3">Transposase</fullName>
    </recommendedName>
</protein>
<keyword evidence="2" id="KW-1185">Reference proteome</keyword>
<accession>A0ABM9XCL3</accession>
<reference evidence="1" key="2">
    <citation type="submission" date="2013-09" db="EMBL/GenBank/DDBJ databases">
        <title>Draft genome sequence of Streptococcus infantarius subsp. infantarius ATCC BAA-102.</title>
        <authorList>
            <person name="Sudarsanam P."/>
            <person name="Ley R."/>
            <person name="Guruge J."/>
            <person name="Turnbaugh P.J."/>
            <person name="Mahowald M."/>
            <person name="Liep D."/>
            <person name="Gordon J."/>
        </authorList>
    </citation>
    <scope>NUCLEOTIDE SEQUENCE</scope>
    <source>
        <strain evidence="1">ATCC BAA-102</strain>
    </source>
</reference>
<proteinExistence type="predicted"/>
<comment type="caution">
    <text evidence="1">The sequence shown here is derived from an EMBL/GenBank/DDBJ whole genome shotgun (WGS) entry which is preliminary data.</text>
</comment>
<gene>
    <name evidence="1" type="ORF">STRINF_02012</name>
</gene>
<sequence length="41" mass="4991">MSLKIEKRIKPIGLFFHEPENRKANQAHWAVFNLIRYSFFL</sequence>
<evidence type="ECO:0000313" key="2">
    <source>
        <dbReference type="Proteomes" id="UP000005602"/>
    </source>
</evidence>
<dbReference type="Proteomes" id="UP000005602">
    <property type="component" value="Unassembled WGS sequence"/>
</dbReference>
<organism evidence="1 2">
    <name type="scientific">Streptococcus infantarius subsp. infantarius ATCC BAA-102</name>
    <dbReference type="NCBI Taxonomy" id="471872"/>
    <lineage>
        <taxon>Bacteria</taxon>
        <taxon>Bacillati</taxon>
        <taxon>Bacillota</taxon>
        <taxon>Bacilli</taxon>
        <taxon>Lactobacillales</taxon>
        <taxon>Streptococcaceae</taxon>
        <taxon>Streptococcus</taxon>
    </lineage>
</organism>
<evidence type="ECO:0008006" key="3">
    <source>
        <dbReference type="Google" id="ProtNLM"/>
    </source>
</evidence>
<name>A0ABM9XCL3_9STRE</name>
<reference evidence="1" key="1">
    <citation type="submission" date="2008-03" db="EMBL/GenBank/DDBJ databases">
        <authorList>
            <person name="Fulton L."/>
            <person name="Clifton S."/>
            <person name="Fulton B."/>
            <person name="Xu J."/>
            <person name="Minx P."/>
            <person name="Pepin K.H."/>
            <person name="Johnson M."/>
            <person name="Thiruvilangam P."/>
            <person name="Bhonagiri V."/>
            <person name="Nash W.E."/>
            <person name="Mardis E.R."/>
            <person name="Wilson R.K."/>
        </authorList>
    </citation>
    <scope>NUCLEOTIDE SEQUENCE [LARGE SCALE GENOMIC DNA]</scope>
    <source>
        <strain evidence="1">ATCC BAA-102</strain>
    </source>
</reference>